<evidence type="ECO:0000313" key="2">
    <source>
        <dbReference type="Proteomes" id="UP000595814"/>
    </source>
</evidence>
<reference evidence="1 2" key="1">
    <citation type="journal article" date="2022" name="Int. J. Syst. Evol. Microbiol.">
        <title>Miniphocaeibacter halophilus sp. nov., an ammonium-tolerant acetate-producing bacterium isolated from a biogas system.</title>
        <authorList>
            <person name="Schnurer A."/>
            <person name="Singh A."/>
            <person name="Bi S."/>
            <person name="Qiao W."/>
            <person name="Westerholm M."/>
        </authorList>
    </citation>
    <scope>NUCLEOTIDE SEQUENCE [LARGE SCALE GENOMIC DNA]</scope>
    <source>
        <strain evidence="1 2">AMB_01</strain>
    </source>
</reference>
<evidence type="ECO:0000313" key="1">
    <source>
        <dbReference type="EMBL" id="QQK08198.1"/>
    </source>
</evidence>
<sequence length="601" mass="67584">MKIKKYFLSFSIILINLIFISASISKASGLTDVIYTKIDDDVYGRYTESTTIEQTNYRGRLKLNPSQQESLNKSGYKSQERKGRVFTTELGQAFINRFYKNGNFVDCAYFKIYGNTGGPLINFNYLKIKEMEVSLDLYYDLIEDKTAIGLYDRIDKNSFKNDGRTLEKINYFDIITDETSERVYLFKVKDIYGNISKYILKTIGKLELNNEKSPGSKVTITYNTRIKGIDVPSQTLDYGDLATPPEEPIYEKIEISSGPSAGVYNKKFGGWFYDNRSHSIPMDFSQPVKKDTNLFISWCDTFRLRGKDRFETSRLVASKFLQSDYAVIVNGYSYPDALSASPLATATDSPLILTRKDNISNEDISLLKSLAVKKAYIIGAENTISNNIEEQVSNIGIITTRITGSDRIETSLNIAEEIYNITGDKKAITFANGFDFPDALSSTTVANRFNTPIILASPEKIEKSAVEFVNANNISDIYIVGGENSISNDIEKNFNNKKITRISGSNRYKTSLEVTKLINYNHHAVILVSGKNYADGIVAGPYAGLTQFPILLMPQNDNLDLETKEYLKSIGLHEAVTIGSEKWISDKLQEKVSCVTIEEES</sequence>
<accession>A0AC61N744</accession>
<gene>
    <name evidence="1" type="ORF">JFY71_01285</name>
</gene>
<proteinExistence type="predicted"/>
<dbReference type="EMBL" id="CP066744">
    <property type="protein sequence ID" value="QQK08198.1"/>
    <property type="molecule type" value="Genomic_DNA"/>
</dbReference>
<protein>
    <submittedName>
        <fullName evidence="1">Cell wall-binding repeat-containing protein</fullName>
    </submittedName>
</protein>
<name>A0AC61N744_9FIRM</name>
<dbReference type="Proteomes" id="UP000595814">
    <property type="component" value="Chromosome"/>
</dbReference>
<keyword evidence="2" id="KW-1185">Reference proteome</keyword>
<organism evidence="1 2">
    <name type="scientific">Miniphocaeibacter halophilus</name>
    <dbReference type="NCBI Taxonomy" id="2931922"/>
    <lineage>
        <taxon>Bacteria</taxon>
        <taxon>Bacillati</taxon>
        <taxon>Bacillota</taxon>
        <taxon>Tissierellia</taxon>
        <taxon>Tissierellales</taxon>
        <taxon>Peptoniphilaceae</taxon>
        <taxon>Miniphocaeibacter</taxon>
    </lineage>
</organism>